<comment type="caution">
    <text evidence="5">The sequence shown here is derived from an EMBL/GenBank/DDBJ whole genome shotgun (WGS) entry which is preliminary data.</text>
</comment>
<evidence type="ECO:0000313" key="6">
    <source>
        <dbReference type="Proteomes" id="UP000230002"/>
    </source>
</evidence>
<dbReference type="Pfam" id="PF10431">
    <property type="entry name" value="ClpB_D2-small"/>
    <property type="match status" value="1"/>
</dbReference>
<name>A0A2G8STU9_9APHY</name>
<dbReference type="InterPro" id="IPR050052">
    <property type="entry name" value="ATP-dep_Clp_protease_ClpX"/>
</dbReference>
<dbReference type="SMART" id="SM01086">
    <property type="entry name" value="ClpB_D2-small"/>
    <property type="match status" value="1"/>
</dbReference>
<dbReference type="Gene3D" id="3.40.50.300">
    <property type="entry name" value="P-loop containing nucleotide triphosphate hydrolases"/>
    <property type="match status" value="1"/>
</dbReference>
<evidence type="ECO:0000313" key="5">
    <source>
        <dbReference type="EMBL" id="PIL37197.1"/>
    </source>
</evidence>
<sequence length="223" mass="24276">MPAPVQWPDSYSVDTTNILFILSGAFVGLDAVIRRRIAKGSIGFTANISSPEEASPSSLPFFTPNSDSNGSILHQVEPADLVKYGFIPEFISRLPSITTLSPLTPSDLRRILTDVRSSLVSQYTALFGYSGIEIRFTSAAIDQICKMAYTRGGGARGLRGIMETLLLDPMYEAPGSGIKHVLIHEATVLGESSPRYWGAGKAEHARFCDAWSEEEERYAGNVL</sequence>
<evidence type="ECO:0000256" key="3">
    <source>
        <dbReference type="SAM" id="Phobius"/>
    </source>
</evidence>
<protein>
    <recommendedName>
        <fullName evidence="4">Clp ATPase C-terminal domain-containing protein</fullName>
    </recommendedName>
</protein>
<dbReference type="Proteomes" id="UP000230002">
    <property type="component" value="Unassembled WGS sequence"/>
</dbReference>
<dbReference type="FunFam" id="1.10.8.60:FF:000138">
    <property type="entry name" value="ATP-dependent Clp protease ATP-binding subunit ClpX"/>
    <property type="match status" value="1"/>
</dbReference>
<evidence type="ECO:0000256" key="1">
    <source>
        <dbReference type="ARBA" id="ARBA00022741"/>
    </source>
</evidence>
<keyword evidence="1" id="KW-0547">Nucleotide-binding</keyword>
<reference evidence="5 6" key="1">
    <citation type="journal article" date="2015" name="Sci. Rep.">
        <title>Chromosome-level genome map provides insights into diverse defense mechanisms in the medicinal fungus Ganoderma sinense.</title>
        <authorList>
            <person name="Zhu Y."/>
            <person name="Xu J."/>
            <person name="Sun C."/>
            <person name="Zhou S."/>
            <person name="Xu H."/>
            <person name="Nelson D.R."/>
            <person name="Qian J."/>
            <person name="Song J."/>
            <person name="Luo H."/>
            <person name="Xiang L."/>
            <person name="Li Y."/>
            <person name="Xu Z."/>
            <person name="Ji A."/>
            <person name="Wang L."/>
            <person name="Lu S."/>
            <person name="Hayward A."/>
            <person name="Sun W."/>
            <person name="Li X."/>
            <person name="Schwartz D.C."/>
            <person name="Wang Y."/>
            <person name="Chen S."/>
        </authorList>
    </citation>
    <scope>NUCLEOTIDE SEQUENCE [LARGE SCALE GENOMIC DNA]</scope>
    <source>
        <strain evidence="5 6">ZZ0214-1</strain>
    </source>
</reference>
<dbReference type="EMBL" id="AYKW01000001">
    <property type="protein sequence ID" value="PIL37197.1"/>
    <property type="molecule type" value="Genomic_DNA"/>
</dbReference>
<evidence type="ECO:0000256" key="2">
    <source>
        <dbReference type="ARBA" id="ARBA00022840"/>
    </source>
</evidence>
<dbReference type="PANTHER" id="PTHR48102:SF7">
    <property type="entry name" value="ATP-DEPENDENT CLP PROTEASE ATP-BINDING SUBUNIT CLPX-LIKE, MITOCHONDRIAL"/>
    <property type="match status" value="1"/>
</dbReference>
<keyword evidence="3" id="KW-0812">Transmembrane</keyword>
<gene>
    <name evidence="5" type="ORF">GSI_00890</name>
</gene>
<dbReference type="STRING" id="1077348.A0A2G8STU9"/>
<dbReference type="AlphaFoldDB" id="A0A2G8STU9"/>
<feature type="transmembrane region" description="Helical" evidence="3">
    <location>
        <begin position="15"/>
        <end position="33"/>
    </location>
</feature>
<dbReference type="OrthoDB" id="1721884at2759"/>
<keyword evidence="3" id="KW-0472">Membrane</keyword>
<organism evidence="5 6">
    <name type="scientific">Ganoderma sinense ZZ0214-1</name>
    <dbReference type="NCBI Taxonomy" id="1077348"/>
    <lineage>
        <taxon>Eukaryota</taxon>
        <taxon>Fungi</taxon>
        <taxon>Dikarya</taxon>
        <taxon>Basidiomycota</taxon>
        <taxon>Agaricomycotina</taxon>
        <taxon>Agaricomycetes</taxon>
        <taxon>Polyporales</taxon>
        <taxon>Polyporaceae</taxon>
        <taxon>Ganoderma</taxon>
    </lineage>
</organism>
<dbReference type="Pfam" id="PF07724">
    <property type="entry name" value="AAA_2"/>
    <property type="match status" value="1"/>
</dbReference>
<dbReference type="Gene3D" id="1.10.8.60">
    <property type="match status" value="1"/>
</dbReference>
<dbReference type="InterPro" id="IPR003959">
    <property type="entry name" value="ATPase_AAA_core"/>
</dbReference>
<keyword evidence="2" id="KW-0067">ATP-binding</keyword>
<dbReference type="GO" id="GO:0005524">
    <property type="term" value="F:ATP binding"/>
    <property type="evidence" value="ECO:0007669"/>
    <property type="project" value="UniProtKB-KW"/>
</dbReference>
<keyword evidence="3" id="KW-1133">Transmembrane helix</keyword>
<dbReference type="InterPro" id="IPR027417">
    <property type="entry name" value="P-loop_NTPase"/>
</dbReference>
<dbReference type="SUPFAM" id="SSF52540">
    <property type="entry name" value="P-loop containing nucleoside triphosphate hydrolases"/>
    <property type="match status" value="1"/>
</dbReference>
<dbReference type="InterPro" id="IPR019489">
    <property type="entry name" value="Clp_ATPase_C"/>
</dbReference>
<proteinExistence type="predicted"/>
<dbReference type="GO" id="GO:0051603">
    <property type="term" value="P:proteolysis involved in protein catabolic process"/>
    <property type="evidence" value="ECO:0007669"/>
    <property type="project" value="TreeGrafter"/>
</dbReference>
<dbReference type="GO" id="GO:0005759">
    <property type="term" value="C:mitochondrial matrix"/>
    <property type="evidence" value="ECO:0007669"/>
    <property type="project" value="TreeGrafter"/>
</dbReference>
<dbReference type="PANTHER" id="PTHR48102">
    <property type="entry name" value="ATP-DEPENDENT CLP PROTEASE ATP-BINDING SUBUNIT CLPX-LIKE, MITOCHONDRIAL-RELATED"/>
    <property type="match status" value="1"/>
</dbReference>
<accession>A0A2G8STU9</accession>
<keyword evidence="6" id="KW-1185">Reference proteome</keyword>
<dbReference type="GO" id="GO:0016887">
    <property type="term" value="F:ATP hydrolysis activity"/>
    <property type="evidence" value="ECO:0007669"/>
    <property type="project" value="InterPro"/>
</dbReference>
<feature type="domain" description="Clp ATPase C-terminal" evidence="4">
    <location>
        <begin position="103"/>
        <end position="196"/>
    </location>
</feature>
<evidence type="ECO:0000259" key="4">
    <source>
        <dbReference type="SMART" id="SM01086"/>
    </source>
</evidence>